<keyword evidence="4" id="KW-0539">Nucleus</keyword>
<dbReference type="GO" id="GO:0000462">
    <property type="term" value="P:maturation of SSU-rRNA from tricistronic rRNA transcript (SSU-rRNA, 5.8S rRNA, LSU-rRNA)"/>
    <property type="evidence" value="ECO:0007669"/>
    <property type="project" value="TreeGrafter"/>
</dbReference>
<dbReference type="AlphaFoldDB" id="A0A016TTQ7"/>
<name>A0A016TTQ7_9BILA</name>
<comment type="subcellular location">
    <subcellularLocation>
        <location evidence="1">Nucleus</location>
        <location evidence="1">Nucleolus</location>
    </subcellularLocation>
</comment>
<dbReference type="InterPro" id="IPR040315">
    <property type="entry name" value="WDR46/Utp7"/>
</dbReference>
<keyword evidence="2" id="KW-0853">WD repeat</keyword>
<evidence type="ECO:0000259" key="5">
    <source>
        <dbReference type="SMART" id="SM01033"/>
    </source>
</evidence>
<evidence type="ECO:0000256" key="1">
    <source>
        <dbReference type="ARBA" id="ARBA00004604"/>
    </source>
</evidence>
<accession>A0A016TTQ7</accession>
<gene>
    <name evidence="6" type="primary">Acey_s0078.g1220</name>
    <name evidence="6" type="ORF">Y032_0078g1220</name>
</gene>
<evidence type="ECO:0000313" key="7">
    <source>
        <dbReference type="Proteomes" id="UP000024635"/>
    </source>
</evidence>
<dbReference type="EMBL" id="JARK01001414">
    <property type="protein sequence ID" value="EYC06170.1"/>
    <property type="molecule type" value="Genomic_DNA"/>
</dbReference>
<dbReference type="InterPro" id="IPR012952">
    <property type="entry name" value="BING4_C_dom"/>
</dbReference>
<comment type="caution">
    <text evidence="6">The sequence shown here is derived from an EMBL/GenBank/DDBJ whole genome shotgun (WGS) entry which is preliminary data.</text>
</comment>
<keyword evidence="3" id="KW-0677">Repeat</keyword>
<protein>
    <recommendedName>
        <fullName evidence="5">BING4 C-terminal domain-containing protein</fullName>
    </recommendedName>
</protein>
<evidence type="ECO:0000256" key="2">
    <source>
        <dbReference type="ARBA" id="ARBA00022574"/>
    </source>
</evidence>
<evidence type="ECO:0000256" key="3">
    <source>
        <dbReference type="ARBA" id="ARBA00022737"/>
    </source>
</evidence>
<dbReference type="PANTHER" id="PTHR14085">
    <property type="entry name" value="WD-REPEAT PROTEIN BING4"/>
    <property type="match status" value="1"/>
</dbReference>
<sequence length="84" mass="9012">MHLGVCHEPYLAHRLGGPVSSLAFVPYEDVLGVGHATGFTSMLVPDVLDFLSLGPSFSPARNINVVTYVHAVGGLYKLRDLFGD</sequence>
<dbReference type="PANTHER" id="PTHR14085:SF3">
    <property type="entry name" value="WD REPEAT-CONTAINING PROTEIN 46"/>
    <property type="match status" value="1"/>
</dbReference>
<dbReference type="GO" id="GO:0030686">
    <property type="term" value="C:90S preribosome"/>
    <property type="evidence" value="ECO:0007669"/>
    <property type="project" value="TreeGrafter"/>
</dbReference>
<feature type="domain" description="BING4 C-terminal" evidence="5">
    <location>
        <begin position="9"/>
        <end position="59"/>
    </location>
</feature>
<dbReference type="SMART" id="SM01033">
    <property type="entry name" value="BING4CT"/>
    <property type="match status" value="1"/>
</dbReference>
<evidence type="ECO:0000313" key="6">
    <source>
        <dbReference type="EMBL" id="EYC06170.1"/>
    </source>
</evidence>
<dbReference type="GO" id="GO:0032040">
    <property type="term" value="C:small-subunit processome"/>
    <property type="evidence" value="ECO:0007669"/>
    <property type="project" value="TreeGrafter"/>
</dbReference>
<evidence type="ECO:0000256" key="4">
    <source>
        <dbReference type="ARBA" id="ARBA00023242"/>
    </source>
</evidence>
<dbReference type="Pfam" id="PF08149">
    <property type="entry name" value="BING4CT"/>
    <property type="match status" value="1"/>
</dbReference>
<dbReference type="OrthoDB" id="10251154at2759"/>
<dbReference type="STRING" id="53326.A0A016TTQ7"/>
<reference evidence="7" key="1">
    <citation type="journal article" date="2015" name="Nat. Genet.">
        <title>The genome and transcriptome of the zoonotic hookworm Ancylostoma ceylanicum identify infection-specific gene families.</title>
        <authorList>
            <person name="Schwarz E.M."/>
            <person name="Hu Y."/>
            <person name="Antoshechkin I."/>
            <person name="Miller M.M."/>
            <person name="Sternberg P.W."/>
            <person name="Aroian R.V."/>
        </authorList>
    </citation>
    <scope>NUCLEOTIDE SEQUENCE</scope>
    <source>
        <strain evidence="7">HY135</strain>
    </source>
</reference>
<organism evidence="6 7">
    <name type="scientific">Ancylostoma ceylanicum</name>
    <dbReference type="NCBI Taxonomy" id="53326"/>
    <lineage>
        <taxon>Eukaryota</taxon>
        <taxon>Metazoa</taxon>
        <taxon>Ecdysozoa</taxon>
        <taxon>Nematoda</taxon>
        <taxon>Chromadorea</taxon>
        <taxon>Rhabditida</taxon>
        <taxon>Rhabditina</taxon>
        <taxon>Rhabditomorpha</taxon>
        <taxon>Strongyloidea</taxon>
        <taxon>Ancylostomatidae</taxon>
        <taxon>Ancylostomatinae</taxon>
        <taxon>Ancylostoma</taxon>
    </lineage>
</organism>
<keyword evidence="7" id="KW-1185">Reference proteome</keyword>
<proteinExistence type="predicted"/>
<dbReference type="Proteomes" id="UP000024635">
    <property type="component" value="Unassembled WGS sequence"/>
</dbReference>